<evidence type="ECO:0000313" key="1">
    <source>
        <dbReference type="EMBL" id="KAF9493133.1"/>
    </source>
</evidence>
<evidence type="ECO:0000313" key="2">
    <source>
        <dbReference type="Proteomes" id="UP000807025"/>
    </source>
</evidence>
<reference evidence="1" key="1">
    <citation type="submission" date="2020-11" db="EMBL/GenBank/DDBJ databases">
        <authorList>
            <consortium name="DOE Joint Genome Institute"/>
            <person name="Ahrendt S."/>
            <person name="Riley R."/>
            <person name="Andreopoulos W."/>
            <person name="Labutti K."/>
            <person name="Pangilinan J."/>
            <person name="Ruiz-Duenas F.J."/>
            <person name="Barrasa J.M."/>
            <person name="Sanchez-Garcia M."/>
            <person name="Camarero S."/>
            <person name="Miyauchi S."/>
            <person name="Serrano A."/>
            <person name="Linde D."/>
            <person name="Babiker R."/>
            <person name="Drula E."/>
            <person name="Ayuso-Fernandez I."/>
            <person name="Pacheco R."/>
            <person name="Padilla G."/>
            <person name="Ferreira P."/>
            <person name="Barriuso J."/>
            <person name="Kellner H."/>
            <person name="Castanera R."/>
            <person name="Alfaro M."/>
            <person name="Ramirez L."/>
            <person name="Pisabarro A.G."/>
            <person name="Kuo A."/>
            <person name="Tritt A."/>
            <person name="Lipzen A."/>
            <person name="He G."/>
            <person name="Yan M."/>
            <person name="Ng V."/>
            <person name="Cullen D."/>
            <person name="Martin F."/>
            <person name="Rosso M.-N."/>
            <person name="Henrissat B."/>
            <person name="Hibbett D."/>
            <person name="Martinez A.T."/>
            <person name="Grigoriev I.V."/>
        </authorList>
    </citation>
    <scope>NUCLEOTIDE SEQUENCE</scope>
    <source>
        <strain evidence="1">ATCC 90797</strain>
    </source>
</reference>
<evidence type="ECO:0008006" key="3">
    <source>
        <dbReference type="Google" id="ProtNLM"/>
    </source>
</evidence>
<dbReference type="OrthoDB" id="16547at2759"/>
<dbReference type="SUPFAM" id="SSF109604">
    <property type="entry name" value="HD-domain/PDEase-like"/>
    <property type="match status" value="1"/>
</dbReference>
<dbReference type="EMBL" id="MU154590">
    <property type="protein sequence ID" value="KAF9493133.1"/>
    <property type="molecule type" value="Genomic_DNA"/>
</dbReference>
<sequence length="260" mass="29135">MYPSSVEQKIIDEAEKLMVETMSRYDASHDAFHVRRVRKTALALANSVTSASTTKPDLLVVELDGRTAALLHDVLDKKYVSPEQASDPYAYFLPFFQSTLAVQDELDLIADGRARLITRIIDNISWKTEQALREKGLVTDWHRECVELHCVQDADRLDAIGAFGILRCAAYNAVTNQYEAHSTMIGQRLMFAILYSVLHAPAEDPANATSAIQHFYEKLLHISEQLKTEPGKRMGRKRHQMLVGFLGAIDEEYAGSLPAA</sequence>
<keyword evidence="2" id="KW-1185">Reference proteome</keyword>
<dbReference type="Proteomes" id="UP000807025">
    <property type="component" value="Unassembled WGS sequence"/>
</dbReference>
<proteinExistence type="predicted"/>
<dbReference type="PANTHER" id="PTHR33594:SF1">
    <property type="entry name" value="HD_PDEASE DOMAIN-CONTAINING PROTEIN"/>
    <property type="match status" value="1"/>
</dbReference>
<dbReference type="PANTHER" id="PTHR33594">
    <property type="entry name" value="SUPERFAMILY HYDROLASE, PUTATIVE (AFU_ORTHOLOGUE AFUA_1G03035)-RELATED"/>
    <property type="match status" value="1"/>
</dbReference>
<accession>A0A9P6DEE7</accession>
<comment type="caution">
    <text evidence="1">The sequence shown here is derived from an EMBL/GenBank/DDBJ whole genome shotgun (WGS) entry which is preliminary data.</text>
</comment>
<dbReference type="AlphaFoldDB" id="A0A9P6DEE7"/>
<dbReference type="InterPro" id="IPR003607">
    <property type="entry name" value="HD/PDEase_dom"/>
</dbReference>
<dbReference type="Gene3D" id="1.10.3210.50">
    <property type="match status" value="1"/>
</dbReference>
<dbReference type="CDD" id="cd00077">
    <property type="entry name" value="HDc"/>
    <property type="match status" value="1"/>
</dbReference>
<name>A0A9P6DEE7_PLEER</name>
<organism evidence="1 2">
    <name type="scientific">Pleurotus eryngii</name>
    <name type="common">Boletus of the steppes</name>
    <dbReference type="NCBI Taxonomy" id="5323"/>
    <lineage>
        <taxon>Eukaryota</taxon>
        <taxon>Fungi</taxon>
        <taxon>Dikarya</taxon>
        <taxon>Basidiomycota</taxon>
        <taxon>Agaricomycotina</taxon>
        <taxon>Agaricomycetes</taxon>
        <taxon>Agaricomycetidae</taxon>
        <taxon>Agaricales</taxon>
        <taxon>Pleurotineae</taxon>
        <taxon>Pleurotaceae</taxon>
        <taxon>Pleurotus</taxon>
    </lineage>
</organism>
<protein>
    <recommendedName>
        <fullName evidence="3">HD/PDEase domain-containing protein</fullName>
    </recommendedName>
</protein>
<gene>
    <name evidence="1" type="ORF">BDN71DRAFT_1432721</name>
</gene>